<dbReference type="GO" id="GO:0020037">
    <property type="term" value="F:heme binding"/>
    <property type="evidence" value="ECO:0007669"/>
    <property type="project" value="InterPro"/>
</dbReference>
<keyword evidence="5" id="KW-0732">Signal</keyword>
<dbReference type="PANTHER" id="PTHR35008">
    <property type="entry name" value="BLL4482 PROTEIN-RELATED"/>
    <property type="match status" value="1"/>
</dbReference>
<dbReference type="AlphaFoldDB" id="A0A317C708"/>
<name>A0A317C708_9GAMM</name>
<dbReference type="PROSITE" id="PS51007">
    <property type="entry name" value="CYTC"/>
    <property type="match status" value="1"/>
</dbReference>
<evidence type="ECO:0000259" key="6">
    <source>
        <dbReference type="PROSITE" id="PS51007"/>
    </source>
</evidence>
<dbReference type="GO" id="GO:0009055">
    <property type="term" value="F:electron transfer activity"/>
    <property type="evidence" value="ECO:0007669"/>
    <property type="project" value="InterPro"/>
</dbReference>
<evidence type="ECO:0000256" key="2">
    <source>
        <dbReference type="ARBA" id="ARBA00022723"/>
    </source>
</evidence>
<protein>
    <submittedName>
        <fullName evidence="7">Cytochrome C oxidase Cbb3</fullName>
    </submittedName>
</protein>
<keyword evidence="3 4" id="KW-0408">Iron</keyword>
<dbReference type="InterPro" id="IPR009056">
    <property type="entry name" value="Cyt_c-like_dom"/>
</dbReference>
<organism evidence="7 8">
    <name type="scientific">Leucothrix pacifica</name>
    <dbReference type="NCBI Taxonomy" id="1247513"/>
    <lineage>
        <taxon>Bacteria</taxon>
        <taxon>Pseudomonadati</taxon>
        <taxon>Pseudomonadota</taxon>
        <taxon>Gammaproteobacteria</taxon>
        <taxon>Thiotrichales</taxon>
        <taxon>Thiotrichaceae</taxon>
        <taxon>Leucothrix</taxon>
    </lineage>
</organism>
<evidence type="ECO:0000256" key="3">
    <source>
        <dbReference type="ARBA" id="ARBA00023004"/>
    </source>
</evidence>
<feature type="signal peptide" evidence="5">
    <location>
        <begin position="1"/>
        <end position="25"/>
    </location>
</feature>
<dbReference type="PROSITE" id="PS51257">
    <property type="entry name" value="PROKAR_LIPOPROTEIN"/>
    <property type="match status" value="1"/>
</dbReference>
<sequence length="148" mass="16225">MNKTLPNFLLISSLALIFLAGCSQDKSNEPVSGRWYTPNQLALGKTIFADNCAACHGTNAQSIPNWQQSLADGSYPPPPLNGSAHAWHHPLNLLVRTIEEGGAAVGGKMPAFKNVLNKQEQLAAIAFFQSYWDDRIYQIWKENGGLTK</sequence>
<evidence type="ECO:0000256" key="4">
    <source>
        <dbReference type="PROSITE-ProRule" id="PRU00433"/>
    </source>
</evidence>
<comment type="caution">
    <text evidence="7">The sequence shown here is derived from an EMBL/GenBank/DDBJ whole genome shotgun (WGS) entry which is preliminary data.</text>
</comment>
<dbReference type="EMBL" id="QGKM01000055">
    <property type="protein sequence ID" value="PWQ94424.1"/>
    <property type="molecule type" value="Genomic_DNA"/>
</dbReference>
<gene>
    <name evidence="7" type="ORF">DKW60_16790</name>
</gene>
<evidence type="ECO:0000256" key="1">
    <source>
        <dbReference type="ARBA" id="ARBA00022617"/>
    </source>
</evidence>
<accession>A0A317C708</accession>
<feature type="chain" id="PRO_5016399228" evidence="5">
    <location>
        <begin position="26"/>
        <end position="148"/>
    </location>
</feature>
<reference evidence="7 8" key="1">
    <citation type="submission" date="2018-05" db="EMBL/GenBank/DDBJ databases">
        <title>Leucothrix arctica sp. nov., isolated from Arctic seawater.</title>
        <authorList>
            <person name="Choi A."/>
            <person name="Baek K."/>
        </authorList>
    </citation>
    <scope>NUCLEOTIDE SEQUENCE [LARGE SCALE GENOMIC DNA]</scope>
    <source>
        <strain evidence="7 8">JCM 18388</strain>
    </source>
</reference>
<dbReference type="Gene3D" id="1.10.760.10">
    <property type="entry name" value="Cytochrome c-like domain"/>
    <property type="match status" value="1"/>
</dbReference>
<dbReference type="Proteomes" id="UP000245539">
    <property type="component" value="Unassembled WGS sequence"/>
</dbReference>
<feature type="domain" description="Cytochrome c" evidence="6">
    <location>
        <begin position="39"/>
        <end position="132"/>
    </location>
</feature>
<keyword evidence="1 4" id="KW-0349">Heme</keyword>
<dbReference type="GO" id="GO:0046872">
    <property type="term" value="F:metal ion binding"/>
    <property type="evidence" value="ECO:0007669"/>
    <property type="project" value="UniProtKB-KW"/>
</dbReference>
<dbReference type="InterPro" id="IPR036909">
    <property type="entry name" value="Cyt_c-like_dom_sf"/>
</dbReference>
<evidence type="ECO:0000313" key="8">
    <source>
        <dbReference type="Proteomes" id="UP000245539"/>
    </source>
</evidence>
<dbReference type="OrthoDB" id="9811281at2"/>
<keyword evidence="2 4" id="KW-0479">Metal-binding</keyword>
<proteinExistence type="predicted"/>
<dbReference type="Pfam" id="PF13442">
    <property type="entry name" value="Cytochrome_CBB3"/>
    <property type="match status" value="1"/>
</dbReference>
<dbReference type="InterPro" id="IPR051459">
    <property type="entry name" value="Cytochrome_c-type_DH"/>
</dbReference>
<evidence type="ECO:0000313" key="7">
    <source>
        <dbReference type="EMBL" id="PWQ94424.1"/>
    </source>
</evidence>
<keyword evidence="8" id="KW-1185">Reference proteome</keyword>
<dbReference type="PANTHER" id="PTHR35008:SF4">
    <property type="entry name" value="BLL4482 PROTEIN"/>
    <property type="match status" value="1"/>
</dbReference>
<evidence type="ECO:0000256" key="5">
    <source>
        <dbReference type="SAM" id="SignalP"/>
    </source>
</evidence>
<dbReference type="SUPFAM" id="SSF46626">
    <property type="entry name" value="Cytochrome c"/>
    <property type="match status" value="1"/>
</dbReference>
<dbReference type="RefSeq" id="WP_109838819.1">
    <property type="nucleotide sequence ID" value="NZ_QGKM01000055.1"/>
</dbReference>